<evidence type="ECO:0000259" key="11">
    <source>
        <dbReference type="Pfam" id="PF00593"/>
    </source>
</evidence>
<sequence>MKNQRIIEKPYKMKNRKKLILWAFICSVMLGLSNITAYAYTHDGVENGSNTQELPPASAQQKKIQGIVKDGQGEPLIGASVTVKGTTNATMTDTDGKFSLTVNSGSVIVVTYLGYHSKEITVGSSNDYDIELIENSHVIDDVIVVGYGTMKKQNLTGAVSAVKFDEALSSRPSLSLSSALTGLSAGLNISQLSGTPGAEDVNILVRGRGTMNDASPLVIIDGVPGALNDINPNDVESVSVLKDAASSAIYGSRAANGVILVTTKRGSEGKVNVTYSGYVGWQKAAKTVDFINDMATHMELVNESEGREKYPVSLINDWRTKSAAGDPLYPNTDWYDEMLNTSVLTEHNLTVRGGGKNTNFSLSLGYLDNKGIIDNSGYKKYSFRINVDSKVTKWLDMGANVYGSWSDRDPINVTSFYDNIRNTTPGVIPQYEDGRYGGTMFENFPRVGNPRAYIDNVRGNYERQKLGLKAYAKIKFLKYLEWENSFGFNYDNRNNWEYTRPYSLWNFQTGYEYQASSNIDKLFNGTRRDYTTVLNSLLRFNYSLNKEHNFAVMLGFDQQYNRMDKFDARKGDILGDDAIYIMDAGVENESITGSGTDDALRSYFGRINYDYKGKYLFEANARYDGSSRFHKDNRWGFFPSFSGGWRVTEESFAQPLKNIFDDVKIRGSWGKLGNNRIGDYGYQVVYGSLLYPFGGTLQQGVAPKDLANSKIKWETTTMTNIGLDLVLLKNRLSLSAEYYNKKTTDLLTTIPIPLVFGNFTPPWQNIAEMSNKGMEFQATYHGNVGKDFTYSVSGNLSTISNEVTKYNGDKSISGATITQEGSPYQSFYVLEFDRILQSQEEIDQLIADGYTFATYVGGKPSPGDMLYKDTNGDKIFDDKDRVVKDYSSLPKITYGINISAAYKGIDVNIVGQGVGGVKGYWGNDGFNTFNINEGFLQRAEILNRWTEDNPSTKYPRIRTSGSALNTVNSDYWLYNTSYFRIKSIQLGYTLPKNLTSKFMVERLRVYTNLENYFTFTSFDGYNPENPSMAYPLMKQWVIGLNVTF</sequence>
<accession>A0A212JXY9</accession>
<evidence type="ECO:0000256" key="9">
    <source>
        <dbReference type="RuleBase" id="RU003357"/>
    </source>
</evidence>
<dbReference type="EMBL" id="FLUM01000003">
    <property type="protein sequence ID" value="SBW04299.1"/>
    <property type="molecule type" value="Genomic_DNA"/>
</dbReference>
<comment type="subcellular location">
    <subcellularLocation>
        <location evidence="1 8">Cell outer membrane</location>
        <topology evidence="1 8">Multi-pass membrane protein</topology>
    </subcellularLocation>
</comment>
<evidence type="ECO:0000313" key="13">
    <source>
        <dbReference type="EMBL" id="SBW04299.1"/>
    </source>
</evidence>
<dbReference type="SUPFAM" id="SSF56935">
    <property type="entry name" value="Porins"/>
    <property type="match status" value="1"/>
</dbReference>
<dbReference type="Pfam" id="PF13715">
    <property type="entry name" value="CarbopepD_reg_2"/>
    <property type="match status" value="1"/>
</dbReference>
<evidence type="ECO:0008006" key="14">
    <source>
        <dbReference type="Google" id="ProtNLM"/>
    </source>
</evidence>
<feature type="domain" description="TonB-dependent receptor plug" evidence="12">
    <location>
        <begin position="152"/>
        <end position="258"/>
    </location>
</feature>
<dbReference type="Gene3D" id="2.170.130.10">
    <property type="entry name" value="TonB-dependent receptor, plug domain"/>
    <property type="match status" value="1"/>
</dbReference>
<evidence type="ECO:0000256" key="7">
    <source>
        <dbReference type="ARBA" id="ARBA00023237"/>
    </source>
</evidence>
<keyword evidence="5 9" id="KW-0798">TonB box</keyword>
<evidence type="ECO:0000256" key="10">
    <source>
        <dbReference type="SAM" id="Phobius"/>
    </source>
</evidence>
<evidence type="ECO:0000256" key="2">
    <source>
        <dbReference type="ARBA" id="ARBA00022448"/>
    </source>
</evidence>
<dbReference type="FunFam" id="2.170.130.10:FF:000003">
    <property type="entry name" value="SusC/RagA family TonB-linked outer membrane protein"/>
    <property type="match status" value="1"/>
</dbReference>
<dbReference type="PROSITE" id="PS52016">
    <property type="entry name" value="TONB_DEPENDENT_REC_3"/>
    <property type="match status" value="1"/>
</dbReference>
<evidence type="ECO:0000256" key="1">
    <source>
        <dbReference type="ARBA" id="ARBA00004571"/>
    </source>
</evidence>
<keyword evidence="10" id="KW-1133">Transmembrane helix</keyword>
<dbReference type="InterPro" id="IPR008969">
    <property type="entry name" value="CarboxyPept-like_regulatory"/>
</dbReference>
<keyword evidence="4 8" id="KW-0812">Transmembrane</keyword>
<dbReference type="GO" id="GO:0009279">
    <property type="term" value="C:cell outer membrane"/>
    <property type="evidence" value="ECO:0007669"/>
    <property type="project" value="UniProtKB-SubCell"/>
</dbReference>
<gene>
    <name evidence="13" type="ORF">KL86DYS1_30803</name>
</gene>
<feature type="domain" description="TonB-dependent receptor-like beta-barrel" evidence="11">
    <location>
        <begin position="416"/>
        <end position="1004"/>
    </location>
</feature>
<feature type="transmembrane region" description="Helical" evidence="10">
    <location>
        <begin position="20"/>
        <end position="40"/>
    </location>
</feature>
<evidence type="ECO:0000256" key="4">
    <source>
        <dbReference type="ARBA" id="ARBA00022692"/>
    </source>
</evidence>
<dbReference type="InterPro" id="IPR039426">
    <property type="entry name" value="TonB-dep_rcpt-like"/>
</dbReference>
<dbReference type="SUPFAM" id="SSF49464">
    <property type="entry name" value="Carboxypeptidase regulatory domain-like"/>
    <property type="match status" value="1"/>
</dbReference>
<dbReference type="InterPro" id="IPR023996">
    <property type="entry name" value="TonB-dep_OMP_SusC/RagA"/>
</dbReference>
<dbReference type="NCBIfam" id="TIGR04057">
    <property type="entry name" value="SusC_RagA_signa"/>
    <property type="match status" value="1"/>
</dbReference>
<evidence type="ECO:0000256" key="5">
    <source>
        <dbReference type="ARBA" id="ARBA00023077"/>
    </source>
</evidence>
<keyword evidence="2 8" id="KW-0813">Transport</keyword>
<dbReference type="Gene3D" id="2.40.170.20">
    <property type="entry name" value="TonB-dependent receptor, beta-barrel domain"/>
    <property type="match status" value="1"/>
</dbReference>
<dbReference type="InterPro" id="IPR000531">
    <property type="entry name" value="Beta-barrel_TonB"/>
</dbReference>
<evidence type="ECO:0000259" key="12">
    <source>
        <dbReference type="Pfam" id="PF07715"/>
    </source>
</evidence>
<dbReference type="InterPro" id="IPR036942">
    <property type="entry name" value="Beta-barrel_TonB_sf"/>
</dbReference>
<keyword evidence="3 8" id="KW-1134">Transmembrane beta strand</keyword>
<proteinExistence type="inferred from homology"/>
<organism evidence="13">
    <name type="scientific">uncultured Dysgonomonas sp</name>
    <dbReference type="NCBI Taxonomy" id="206096"/>
    <lineage>
        <taxon>Bacteria</taxon>
        <taxon>Pseudomonadati</taxon>
        <taxon>Bacteroidota</taxon>
        <taxon>Bacteroidia</taxon>
        <taxon>Bacteroidales</taxon>
        <taxon>Dysgonomonadaceae</taxon>
        <taxon>Dysgonomonas</taxon>
        <taxon>environmental samples</taxon>
    </lineage>
</organism>
<keyword evidence="7 8" id="KW-0998">Cell outer membrane</keyword>
<protein>
    <recommendedName>
        <fullName evidence="14">SusC/RagA family TonB-linked outer membrane protein</fullName>
    </recommendedName>
</protein>
<dbReference type="AlphaFoldDB" id="A0A212JXY9"/>
<dbReference type="Pfam" id="PF00593">
    <property type="entry name" value="TonB_dep_Rec_b-barrel"/>
    <property type="match status" value="1"/>
</dbReference>
<reference evidence="13" key="1">
    <citation type="submission" date="2016-04" db="EMBL/GenBank/DDBJ databases">
        <authorList>
            <person name="Evans L.H."/>
            <person name="Alamgir A."/>
            <person name="Owens N."/>
            <person name="Weber N.D."/>
            <person name="Virtaneva K."/>
            <person name="Barbian K."/>
            <person name="Babar A."/>
            <person name="Rosenke K."/>
        </authorList>
    </citation>
    <scope>NUCLEOTIDE SEQUENCE</scope>
    <source>
        <strain evidence="13">86-1</strain>
    </source>
</reference>
<dbReference type="InterPro" id="IPR037066">
    <property type="entry name" value="Plug_dom_sf"/>
</dbReference>
<keyword evidence="6 8" id="KW-0472">Membrane</keyword>
<dbReference type="InterPro" id="IPR012910">
    <property type="entry name" value="Plug_dom"/>
</dbReference>
<dbReference type="Pfam" id="PF07715">
    <property type="entry name" value="Plug"/>
    <property type="match status" value="1"/>
</dbReference>
<dbReference type="NCBIfam" id="TIGR04056">
    <property type="entry name" value="OMP_RagA_SusC"/>
    <property type="match status" value="1"/>
</dbReference>
<evidence type="ECO:0000256" key="3">
    <source>
        <dbReference type="ARBA" id="ARBA00022452"/>
    </source>
</evidence>
<evidence type="ECO:0000256" key="8">
    <source>
        <dbReference type="PROSITE-ProRule" id="PRU01360"/>
    </source>
</evidence>
<dbReference type="Gene3D" id="2.60.40.1120">
    <property type="entry name" value="Carboxypeptidase-like, regulatory domain"/>
    <property type="match status" value="1"/>
</dbReference>
<evidence type="ECO:0000256" key="6">
    <source>
        <dbReference type="ARBA" id="ARBA00023136"/>
    </source>
</evidence>
<name>A0A212JXY9_9BACT</name>
<comment type="similarity">
    <text evidence="8 9">Belongs to the TonB-dependent receptor family.</text>
</comment>
<dbReference type="InterPro" id="IPR023997">
    <property type="entry name" value="TonB-dep_OMP_SusC/RagA_CS"/>
</dbReference>